<reference evidence="1" key="1">
    <citation type="submission" date="2018-05" db="EMBL/GenBank/DDBJ databases">
        <authorList>
            <person name="Lanie J.A."/>
            <person name="Ng W.-L."/>
            <person name="Kazmierczak K.M."/>
            <person name="Andrzejewski T.M."/>
            <person name="Davidsen T.M."/>
            <person name="Wayne K.J."/>
            <person name="Tettelin H."/>
            <person name="Glass J.I."/>
            <person name="Rusch D."/>
            <person name="Podicherti R."/>
            <person name="Tsui H.-C.T."/>
            <person name="Winkler M.E."/>
        </authorList>
    </citation>
    <scope>NUCLEOTIDE SEQUENCE</scope>
</reference>
<gene>
    <name evidence="1" type="ORF">METZ01_LOCUS317850</name>
</gene>
<name>A0A382NVA2_9ZZZZ</name>
<protein>
    <submittedName>
        <fullName evidence="1">Uncharacterized protein</fullName>
    </submittedName>
</protein>
<dbReference type="EMBL" id="UINC01102973">
    <property type="protein sequence ID" value="SVC64996.1"/>
    <property type="molecule type" value="Genomic_DNA"/>
</dbReference>
<evidence type="ECO:0000313" key="1">
    <source>
        <dbReference type="EMBL" id="SVC64996.1"/>
    </source>
</evidence>
<sequence length="35" mass="3984">MHIFPRIHTGFIILAGLLFGLTYVLAKQEEAGNRR</sequence>
<organism evidence="1">
    <name type="scientific">marine metagenome</name>
    <dbReference type="NCBI Taxonomy" id="408172"/>
    <lineage>
        <taxon>unclassified sequences</taxon>
        <taxon>metagenomes</taxon>
        <taxon>ecological metagenomes</taxon>
    </lineage>
</organism>
<feature type="non-terminal residue" evidence="1">
    <location>
        <position position="35"/>
    </location>
</feature>
<dbReference type="AlphaFoldDB" id="A0A382NVA2"/>
<accession>A0A382NVA2</accession>
<proteinExistence type="predicted"/>